<dbReference type="AlphaFoldDB" id="A0A7D5L8R5"/>
<dbReference type="SMART" id="SM00710">
    <property type="entry name" value="PbH1"/>
    <property type="match status" value="10"/>
</dbReference>
<dbReference type="InterPro" id="IPR012334">
    <property type="entry name" value="Pectin_lyas_fold"/>
</dbReference>
<dbReference type="OrthoDB" id="329286at2157"/>
<sequence>MSRALNAIALTAIMVLSLFAGGTAAVAGIAQQTESTAPTEITSCTVIDSPGHYVLTRDIVRSDEGEGPCIVIRASDVTVDGNGHVLDGNTTQESSDRAGIATTAAHPVDNVTVANLTLRQNRDNVRFHSVSDARITNVSSQSPEVGSIVVRGSDHVEISDSYVEGSFQGNGLTIGNSEHLSVVNNTFDDGYFTIVASGMNRSVIRDNSLRRTSTAINLASGTDNVISNNTIPGRTDEGITVRGSNNTVRGNTISLGHDGIVVSGSNHTVADNTVDRMVGWAASAEGTGHTFENNSFSGGEAEGASGGALEVSGSGHGIENNSLTGFHGVRVTGATGSISIDDNRIRAVRHVEVAESSLCPDPGVVVHAHGNAFDADSYEAYDRYGVLNHDDDVVNATNNYWGAESGPSSPDGENVTDPVTGEPADETGITVSEGVRFDPWLEAPPENAGVENGTDA</sequence>
<feature type="region of interest" description="Disordered" evidence="1">
    <location>
        <begin position="399"/>
        <end position="456"/>
    </location>
</feature>
<dbReference type="RefSeq" id="WP_179267238.1">
    <property type="nucleotide sequence ID" value="NZ_CP058579.1"/>
</dbReference>
<proteinExistence type="predicted"/>
<dbReference type="InterPro" id="IPR022441">
    <property type="entry name" value="Para_beta_helix_rpt-2"/>
</dbReference>
<dbReference type="NCBIfam" id="TIGR03804">
    <property type="entry name" value="para_beta_helix"/>
    <property type="match status" value="2"/>
</dbReference>
<gene>
    <name evidence="3" type="ORF">HUG12_02375</name>
</gene>
<dbReference type="InterPro" id="IPR039448">
    <property type="entry name" value="Beta_helix"/>
</dbReference>
<feature type="domain" description="Right handed beta helix" evidence="2">
    <location>
        <begin position="148"/>
        <end position="296"/>
    </location>
</feature>
<dbReference type="EMBL" id="CP058579">
    <property type="protein sequence ID" value="QLG60652.1"/>
    <property type="molecule type" value="Genomic_DNA"/>
</dbReference>
<dbReference type="NCBIfam" id="TIGR04207">
    <property type="entry name" value="halo_sig_pep"/>
    <property type="match status" value="1"/>
</dbReference>
<evidence type="ECO:0000313" key="4">
    <source>
        <dbReference type="Proteomes" id="UP000509626"/>
    </source>
</evidence>
<dbReference type="GeneID" id="56036268"/>
<reference evidence="3 4" key="1">
    <citation type="submission" date="2020-06" db="EMBL/GenBank/DDBJ databases">
        <title>NJ-3-1, isolated from saline soil.</title>
        <authorList>
            <person name="Cui H.L."/>
            <person name="Shi X."/>
        </authorList>
    </citation>
    <scope>NUCLEOTIDE SEQUENCE [LARGE SCALE GENOMIC DNA]</scope>
    <source>
        <strain evidence="3 4">NJ-3-1</strain>
    </source>
</reference>
<dbReference type="SUPFAM" id="SSF51126">
    <property type="entry name" value="Pectin lyase-like"/>
    <property type="match status" value="2"/>
</dbReference>
<dbReference type="Proteomes" id="UP000509626">
    <property type="component" value="Chromosome"/>
</dbReference>
<evidence type="ECO:0000256" key="1">
    <source>
        <dbReference type="SAM" id="MobiDB-lite"/>
    </source>
</evidence>
<organism evidence="3 4">
    <name type="scientific">Halorarum salinum</name>
    <dbReference type="NCBI Taxonomy" id="2743089"/>
    <lineage>
        <taxon>Archaea</taxon>
        <taxon>Methanobacteriati</taxon>
        <taxon>Methanobacteriota</taxon>
        <taxon>Stenosarchaea group</taxon>
        <taxon>Halobacteria</taxon>
        <taxon>Halobacteriales</taxon>
        <taxon>Haloferacaceae</taxon>
        <taxon>Halorarum</taxon>
    </lineage>
</organism>
<dbReference type="KEGG" id="halu:HUG12_02375"/>
<keyword evidence="4" id="KW-1185">Reference proteome</keyword>
<evidence type="ECO:0000313" key="3">
    <source>
        <dbReference type="EMBL" id="QLG60652.1"/>
    </source>
</evidence>
<dbReference type="InterPro" id="IPR006626">
    <property type="entry name" value="PbH1"/>
</dbReference>
<name>A0A7D5L8R5_9EURY</name>
<evidence type="ECO:0000259" key="2">
    <source>
        <dbReference type="Pfam" id="PF13229"/>
    </source>
</evidence>
<dbReference type="InterPro" id="IPR011050">
    <property type="entry name" value="Pectin_lyase_fold/virulence"/>
</dbReference>
<dbReference type="Gene3D" id="2.160.20.10">
    <property type="entry name" value="Single-stranded right-handed beta-helix, Pectin lyase-like"/>
    <property type="match status" value="1"/>
</dbReference>
<protein>
    <submittedName>
        <fullName evidence="3">Right-handed parallel beta-helix repeat-containing protein</fullName>
    </submittedName>
</protein>
<accession>A0A7D5L8R5</accession>
<dbReference type="InterPro" id="IPR026452">
    <property type="entry name" value="Surf_glycop_sig_pep"/>
</dbReference>
<dbReference type="Pfam" id="PF13229">
    <property type="entry name" value="Beta_helix"/>
    <property type="match status" value="1"/>
</dbReference>